<dbReference type="GO" id="GO:0016706">
    <property type="term" value="F:2-oxoglutarate-dependent dioxygenase activity"/>
    <property type="evidence" value="ECO:0007669"/>
    <property type="project" value="TreeGrafter"/>
</dbReference>
<dbReference type="Gene3D" id="3.40.366.30">
    <property type="entry name" value="50S ribosomal protein L16 arginine hydroxylase, Chain A, Domain 2"/>
    <property type="match status" value="1"/>
</dbReference>
<dbReference type="GO" id="GO:0046872">
    <property type="term" value="F:metal ion binding"/>
    <property type="evidence" value="ECO:0007669"/>
    <property type="project" value="UniProtKB-KW"/>
</dbReference>
<comment type="cofactor">
    <cofactor evidence="1">
        <name>Fe(2+)</name>
        <dbReference type="ChEBI" id="CHEBI:29033"/>
    </cofactor>
</comment>
<evidence type="ECO:0000313" key="7">
    <source>
        <dbReference type="EMBL" id="ARN75794.1"/>
    </source>
</evidence>
<keyword evidence="4" id="KW-0560">Oxidoreductase</keyword>
<keyword evidence="8" id="KW-1185">Reference proteome</keyword>
<dbReference type="Pfam" id="PF08007">
    <property type="entry name" value="JmjC_2"/>
    <property type="match status" value="1"/>
</dbReference>
<dbReference type="AlphaFoldDB" id="A0A1X9NFH8"/>
<dbReference type="Gene3D" id="2.60.120.650">
    <property type="entry name" value="Cupin"/>
    <property type="match status" value="1"/>
</dbReference>
<evidence type="ECO:0000313" key="8">
    <source>
        <dbReference type="Proteomes" id="UP000193450"/>
    </source>
</evidence>
<dbReference type="PANTHER" id="PTHR13096">
    <property type="entry name" value="MINA53 MYC INDUCED NUCLEAR ANTIGEN"/>
    <property type="match status" value="1"/>
</dbReference>
<evidence type="ECO:0000259" key="6">
    <source>
        <dbReference type="PROSITE" id="PS51184"/>
    </source>
</evidence>
<dbReference type="InterPro" id="IPR039994">
    <property type="entry name" value="NO66-like"/>
</dbReference>
<dbReference type="InterPro" id="IPR003347">
    <property type="entry name" value="JmjC_dom"/>
</dbReference>
<organism evidence="7 8">
    <name type="scientific">Oceanicoccus sagamiensis</name>
    <dbReference type="NCBI Taxonomy" id="716816"/>
    <lineage>
        <taxon>Bacteria</taxon>
        <taxon>Pseudomonadati</taxon>
        <taxon>Pseudomonadota</taxon>
        <taxon>Gammaproteobacteria</taxon>
        <taxon>Cellvibrionales</taxon>
        <taxon>Spongiibacteraceae</taxon>
        <taxon>Oceanicoccus</taxon>
    </lineage>
</organism>
<accession>A0A1X9NFH8</accession>
<dbReference type="EMBL" id="CP019343">
    <property type="protein sequence ID" value="ARN75794.1"/>
    <property type="molecule type" value="Genomic_DNA"/>
</dbReference>
<feature type="domain" description="JmjC" evidence="6">
    <location>
        <begin position="104"/>
        <end position="233"/>
    </location>
</feature>
<dbReference type="PROSITE" id="PS51184">
    <property type="entry name" value="JMJC"/>
    <property type="match status" value="1"/>
</dbReference>
<evidence type="ECO:0000256" key="1">
    <source>
        <dbReference type="ARBA" id="ARBA00001954"/>
    </source>
</evidence>
<keyword evidence="5" id="KW-0408">Iron</keyword>
<protein>
    <recommendedName>
        <fullName evidence="6">JmjC domain-containing protein</fullName>
    </recommendedName>
</protein>
<dbReference type="RefSeq" id="WP_240554838.1">
    <property type="nucleotide sequence ID" value="NZ_CP019343.1"/>
</dbReference>
<sequence length="396" mass="45380">MTLLQPTITRNAMINNFDIDDFLQHHWQQKPLLIRNAFVNFSNPLTPEELAGLACEEDVESRIVAKKNGHYELAHGPFEESVFTSLPDTDWTLLVQAVDHYDRDVADLLNQFRFIPNWRIDDVMVSYASKNGGIPAHTDNYDVFLLQGAGCRQWQLGSKTTHVSQLQSNEELQLLDDFEPEQEWLLNPGDMLYVPPGFGHRGTSMDNDCMTYSIGFRAPSHGELLSDFCDHQISLLNEQQRYSDPQLKHQQHPGQITPATLDKVQDILKKLVDDKDAIAHWFGEFMTLSKYPREVSRLELSDNDIRSMLNEHNVLYRDNSSRFAYTNTNKQTTLHINAQSYNASLELAALLANNDQYSTAAIQALLADRESFTLIQQLIQQGELYFEEQHNDDVYG</sequence>
<evidence type="ECO:0000256" key="3">
    <source>
        <dbReference type="ARBA" id="ARBA00022964"/>
    </source>
</evidence>
<dbReference type="Pfam" id="PF20514">
    <property type="entry name" value="WHD_ROXA"/>
    <property type="match status" value="1"/>
</dbReference>
<gene>
    <name evidence="7" type="ORF">BST96_17780</name>
</gene>
<dbReference type="SUPFAM" id="SSF51197">
    <property type="entry name" value="Clavaminate synthase-like"/>
    <property type="match status" value="1"/>
</dbReference>
<reference evidence="7 8" key="1">
    <citation type="submission" date="2016-11" db="EMBL/GenBank/DDBJ databases">
        <title>Trade-off between light-utilization and light-protection in marine flavobacteria.</title>
        <authorList>
            <person name="Kumagai Y."/>
        </authorList>
    </citation>
    <scope>NUCLEOTIDE SEQUENCE [LARGE SCALE GENOMIC DNA]</scope>
    <source>
        <strain evidence="7 8">NBRC 107125</strain>
    </source>
</reference>
<proteinExistence type="predicted"/>
<evidence type="ECO:0000256" key="2">
    <source>
        <dbReference type="ARBA" id="ARBA00022723"/>
    </source>
</evidence>
<dbReference type="PANTHER" id="PTHR13096:SF8">
    <property type="entry name" value="RIBOSOMAL OXYGENASE 1"/>
    <property type="match status" value="1"/>
</dbReference>
<keyword evidence="3" id="KW-0223">Dioxygenase</keyword>
<name>A0A1X9NFH8_9GAMM</name>
<dbReference type="STRING" id="716816.BST96_17780"/>
<keyword evidence="2" id="KW-0479">Metal-binding</keyword>
<dbReference type="InterPro" id="IPR046799">
    <property type="entry name" value="ROXA-like_wH"/>
</dbReference>
<dbReference type="Proteomes" id="UP000193450">
    <property type="component" value="Chromosome"/>
</dbReference>
<dbReference type="SMART" id="SM00558">
    <property type="entry name" value="JmjC"/>
    <property type="match status" value="1"/>
</dbReference>
<evidence type="ECO:0000256" key="4">
    <source>
        <dbReference type="ARBA" id="ARBA00023002"/>
    </source>
</evidence>
<dbReference type="KEGG" id="osg:BST96_17780"/>
<evidence type="ECO:0000256" key="5">
    <source>
        <dbReference type="ARBA" id="ARBA00023004"/>
    </source>
</evidence>